<proteinExistence type="predicted"/>
<dbReference type="Proteomes" id="UP000033220">
    <property type="component" value="Chromosome DSM 122"/>
</dbReference>
<organism evidence="1 2">
    <name type="scientific">Pararhodospirillum photometricum DSM 122</name>
    <dbReference type="NCBI Taxonomy" id="1150469"/>
    <lineage>
        <taxon>Bacteria</taxon>
        <taxon>Pseudomonadati</taxon>
        <taxon>Pseudomonadota</taxon>
        <taxon>Alphaproteobacteria</taxon>
        <taxon>Rhodospirillales</taxon>
        <taxon>Rhodospirillaceae</taxon>
        <taxon>Pararhodospirillum</taxon>
    </lineage>
</organism>
<dbReference type="KEGG" id="rpm:RSPPHO_02297"/>
<name>H6SLQ8_PARPM</name>
<dbReference type="EMBL" id="HE663493">
    <property type="protein sequence ID" value="CCG08923.1"/>
    <property type="molecule type" value="Genomic_DNA"/>
</dbReference>
<accession>H6SLQ8</accession>
<dbReference type="PATRIC" id="fig|1150469.3.peg.2586"/>
<gene>
    <name evidence="1" type="ORF">RSPPHO_02297</name>
</gene>
<dbReference type="RefSeq" id="WP_014415557.1">
    <property type="nucleotide sequence ID" value="NC_017059.1"/>
</dbReference>
<keyword evidence="2" id="KW-1185">Reference proteome</keyword>
<evidence type="ECO:0000313" key="1">
    <source>
        <dbReference type="EMBL" id="CCG08923.1"/>
    </source>
</evidence>
<evidence type="ECO:0000313" key="2">
    <source>
        <dbReference type="Proteomes" id="UP000033220"/>
    </source>
</evidence>
<sequence>MIDSKERASQPDISLMMETEELAALGLNSVAYVRQGEEAVDPEVPGVVRNGYAIHAANGQRIGWAPSLDLAQIAIRQHDMVPMTVH</sequence>
<dbReference type="InterPro" id="IPR009531">
    <property type="entry name" value="DUF1150"/>
</dbReference>
<dbReference type="AlphaFoldDB" id="H6SLQ8"/>
<reference evidence="1 2" key="1">
    <citation type="submission" date="2012-02" db="EMBL/GenBank/DDBJ databases">
        <title>Shotgun genome sequence of Phaeospirillum photometricum DSM 122.</title>
        <authorList>
            <person name="Duquesne K."/>
            <person name="Sturgis J."/>
        </authorList>
    </citation>
    <scope>NUCLEOTIDE SEQUENCE [LARGE SCALE GENOMIC DNA]</scope>
    <source>
        <strain evidence="2">DSM122</strain>
    </source>
</reference>
<dbReference type="HOGENOM" id="CLU_2525370_0_0_5"/>
<dbReference type="OrthoDB" id="8449790at2"/>
<dbReference type="Pfam" id="PF06620">
    <property type="entry name" value="DUF1150"/>
    <property type="match status" value="1"/>
</dbReference>
<protein>
    <submittedName>
        <fullName evidence="1">Uncharacterized protein</fullName>
    </submittedName>
</protein>